<protein>
    <submittedName>
        <fullName evidence="2">Uncharacterized protein</fullName>
    </submittedName>
</protein>
<comment type="caution">
    <text evidence="2">The sequence shown here is derived from an EMBL/GenBank/DDBJ whole genome shotgun (WGS) entry which is preliminary data.</text>
</comment>
<accession>A0ABT9H775</accession>
<dbReference type="EMBL" id="JAVAIL010000002">
    <property type="protein sequence ID" value="MDP4539078.1"/>
    <property type="molecule type" value="Genomic_DNA"/>
</dbReference>
<evidence type="ECO:0000313" key="3">
    <source>
        <dbReference type="Proteomes" id="UP001235664"/>
    </source>
</evidence>
<evidence type="ECO:0000256" key="1">
    <source>
        <dbReference type="SAM" id="MobiDB-lite"/>
    </source>
</evidence>
<keyword evidence="3" id="KW-1185">Reference proteome</keyword>
<dbReference type="Proteomes" id="UP001235664">
    <property type="component" value="Unassembled WGS sequence"/>
</dbReference>
<reference evidence="2 3" key="1">
    <citation type="submission" date="2023-08" db="EMBL/GenBank/DDBJ databases">
        <title>genomic of DY56.</title>
        <authorList>
            <person name="Wang Y."/>
        </authorList>
    </citation>
    <scope>NUCLEOTIDE SEQUENCE [LARGE SCALE GENOMIC DNA]</scope>
    <source>
        <strain evidence="2 3">DY56-A-20</strain>
    </source>
</reference>
<sequence length="114" mass="12608">MTMVRAAIGQLPFQRAKRGPPAQGTIGHHCQAGHSQQDQEHIHSKSKHRSSFLISVQPRPGIRMWIASGKLVSAGLCSSDSHNVPHMFSPVKRIRDWWSAMSGELKVDFAANSQ</sequence>
<proteinExistence type="predicted"/>
<gene>
    <name evidence="2" type="ORF">Q9K01_05520</name>
</gene>
<name>A0ABT9H775_9SPHN</name>
<feature type="region of interest" description="Disordered" evidence="1">
    <location>
        <begin position="10"/>
        <end position="50"/>
    </location>
</feature>
<evidence type="ECO:0000313" key="2">
    <source>
        <dbReference type="EMBL" id="MDP4539078.1"/>
    </source>
</evidence>
<organism evidence="2 3">
    <name type="scientific">Qipengyuania benthica</name>
    <dbReference type="NCBI Taxonomy" id="3067651"/>
    <lineage>
        <taxon>Bacteria</taxon>
        <taxon>Pseudomonadati</taxon>
        <taxon>Pseudomonadota</taxon>
        <taxon>Alphaproteobacteria</taxon>
        <taxon>Sphingomonadales</taxon>
        <taxon>Erythrobacteraceae</taxon>
        <taxon>Qipengyuania</taxon>
    </lineage>
</organism>